<dbReference type="Pfam" id="PF21889">
    <property type="entry name" value="TPR1-like_2nd"/>
    <property type="match status" value="1"/>
</dbReference>
<dbReference type="SUPFAM" id="SSF50978">
    <property type="entry name" value="WD40 repeat-like"/>
    <property type="match status" value="1"/>
</dbReference>
<feature type="domain" description="TOPLESS zinc finger" evidence="2">
    <location>
        <begin position="169"/>
        <end position="208"/>
    </location>
</feature>
<dbReference type="GO" id="GO:0006355">
    <property type="term" value="P:regulation of DNA-templated transcription"/>
    <property type="evidence" value="ECO:0007669"/>
    <property type="project" value="InterPro"/>
</dbReference>
<dbReference type="PANTHER" id="PTHR44083:SF5">
    <property type="entry name" value="PROTEIN TOPLESS-RELATED PROTEIN 2"/>
    <property type="match status" value="1"/>
</dbReference>
<feature type="compositionally biased region" description="Basic and acidic residues" evidence="1">
    <location>
        <begin position="584"/>
        <end position="598"/>
    </location>
</feature>
<organism evidence="4 5">
    <name type="scientific">Eleusine coracana subsp. coracana</name>
    <dbReference type="NCBI Taxonomy" id="191504"/>
    <lineage>
        <taxon>Eukaryota</taxon>
        <taxon>Viridiplantae</taxon>
        <taxon>Streptophyta</taxon>
        <taxon>Embryophyta</taxon>
        <taxon>Tracheophyta</taxon>
        <taxon>Spermatophyta</taxon>
        <taxon>Magnoliopsida</taxon>
        <taxon>Liliopsida</taxon>
        <taxon>Poales</taxon>
        <taxon>Poaceae</taxon>
        <taxon>PACMAD clade</taxon>
        <taxon>Chloridoideae</taxon>
        <taxon>Cynodonteae</taxon>
        <taxon>Eleusininae</taxon>
        <taxon>Eleusine</taxon>
    </lineage>
</organism>
<feature type="region of interest" description="Disordered" evidence="1">
    <location>
        <begin position="577"/>
        <end position="684"/>
    </location>
</feature>
<dbReference type="Proteomes" id="UP001054889">
    <property type="component" value="Unassembled WGS sequence"/>
</dbReference>
<feature type="region of interest" description="Disordered" evidence="1">
    <location>
        <begin position="700"/>
        <end position="745"/>
    </location>
</feature>
<dbReference type="Pfam" id="PF00400">
    <property type="entry name" value="WD40"/>
    <property type="match status" value="1"/>
</dbReference>
<dbReference type="InterPro" id="IPR048419">
    <property type="entry name" value="Topless_Znf"/>
</dbReference>
<dbReference type="AlphaFoldDB" id="A0AAV5DNX1"/>
<keyword evidence="5" id="KW-1185">Reference proteome</keyword>
<evidence type="ECO:0000313" key="5">
    <source>
        <dbReference type="Proteomes" id="UP001054889"/>
    </source>
</evidence>
<dbReference type="PANTHER" id="PTHR44083">
    <property type="entry name" value="TOPLESS-RELATED PROTEIN 1-RELATED"/>
    <property type="match status" value="1"/>
</dbReference>
<reference evidence="4" key="2">
    <citation type="submission" date="2021-12" db="EMBL/GenBank/DDBJ databases">
        <title>Resequencing data analysis of finger millet.</title>
        <authorList>
            <person name="Hatakeyama M."/>
            <person name="Aluri S."/>
            <person name="Balachadran M.T."/>
            <person name="Sivarajan S.R."/>
            <person name="Poveda L."/>
            <person name="Shimizu-Inatsugi R."/>
            <person name="Schlapbach R."/>
            <person name="Sreeman S.M."/>
            <person name="Shimizu K.K."/>
        </authorList>
    </citation>
    <scope>NUCLEOTIDE SEQUENCE</scope>
</reference>
<accession>A0AAV5DNX1</accession>
<gene>
    <name evidence="4" type="primary">ga30641</name>
    <name evidence="4" type="ORF">PR202_ga30641</name>
</gene>
<evidence type="ECO:0000256" key="1">
    <source>
        <dbReference type="SAM" id="MobiDB-lite"/>
    </source>
</evidence>
<sequence length="1053" mass="114127">MEARDDAAELGSDPEERPCPPALLRDLKYIILQELRAQGYKEAAHSLERETRLYLDAEHVTDLVRRGAWDEAERYIGAFAGGMAEDPYSARIFFVFRRRKDIEALERRFTSEEGELLVNDLKAVAPYDEEVAKLVAAFDNFSVSPGSCAVEIKKLIEANPLFQDKLEFPSFEDSRLSMLINQSFSYQHSLCKKKKNPEVGTLFSDHSCDSEIILCMEPEQITMSDLKPKEIVKPVGIVPPATCPRFTTQCCTTNATPSSPHGVVAKAVPSLVQPPNKALLKHPTIPTGAPVIGYGMKRICVGHPDKVVSLLYINDGMSLLALGSNAIHKLWNYKDDAKNHREVRIENVMHLANGFVMKNDTSHGNAEEATACMALSKNESCVLPASGGKVSVFNTTTFKIIVTFMEPPPAVTFIVFHPQCKFIALGMEDSTIQIFDVRIRQVTNKLQGHHKKITGLSFSQLKNVLVSSGADAEWPPGNELRSRISSAVFSCDGLLVYAAFCDGTIKIFRGDLNKLFCDIDLSDRSLGPLSSVRSVYPMVIAADPLEPDQIALGMSDGDVIVQGFVKCDGVPNGDISVLKSEQGTADKAEAREAHEAARDGASGGGGVRGDRRWRGRRPGQEKAAAATEEVAEAGGGRDGGGRRRQATATGEPKVCDVVVGDSSCDSSHSSGETESGGSPQFQSSSAGLRKLLLVRRCRGQKPGVPCGATQRHINIRDSESPARPSGVEGSPRFARPPEGSRRDGSDHEAWMWLTYPRRMTQPLTPSYHLQAPTPAAMAARPWWLEDLGHMLDFVIVGDKMLESVGETLSYPIVAATTIVGEALRATRLEPARPQVVSQPVPPTNYGDQLWSCLERYLGPAPDQDDLQQFAFALANVHGQLLGGEPLRPNRLAQALPDSYPRGLRNAAGCLQDMSIHRVVPACAGTGFVDVIERLDESLFDLLDMGSLEDFGSDSGSCTGSYDLPREGLMVQLAPTPATGGAGTSAAGAIANPGTPALANPVTVAGVGDMLVDIPVAAAGEPRPVPCLEDPQQRLRARRAELEETRRQLEHEKE</sequence>
<dbReference type="InterPro" id="IPR027728">
    <property type="entry name" value="Topless_fam"/>
</dbReference>
<evidence type="ECO:0000259" key="3">
    <source>
        <dbReference type="Pfam" id="PF21889"/>
    </source>
</evidence>
<feature type="region of interest" description="Disordered" evidence="1">
    <location>
        <begin position="1"/>
        <end position="20"/>
    </location>
</feature>
<dbReference type="InterPro" id="IPR006594">
    <property type="entry name" value="LisH"/>
</dbReference>
<dbReference type="InterPro" id="IPR054080">
    <property type="entry name" value="TPR1-like_2nd"/>
</dbReference>
<proteinExistence type="predicted"/>
<feature type="compositionally biased region" description="Low complexity" evidence="1">
    <location>
        <begin position="646"/>
        <end position="678"/>
    </location>
</feature>
<dbReference type="Gene3D" id="2.130.10.10">
    <property type="entry name" value="YVTN repeat-like/Quinoprotein amine dehydrogenase"/>
    <property type="match status" value="1"/>
</dbReference>
<dbReference type="InterPro" id="IPR001680">
    <property type="entry name" value="WD40_rpt"/>
</dbReference>
<evidence type="ECO:0000313" key="4">
    <source>
        <dbReference type="EMBL" id="GJN12369.1"/>
    </source>
</evidence>
<dbReference type="PROSITE" id="PS50896">
    <property type="entry name" value="LISH"/>
    <property type="match status" value="1"/>
</dbReference>
<comment type="caution">
    <text evidence="4">The sequence shown here is derived from an EMBL/GenBank/DDBJ whole genome shotgun (WGS) entry which is preliminary data.</text>
</comment>
<feature type="domain" description="TPR1-like CTLH-containing" evidence="3">
    <location>
        <begin position="60"/>
        <end position="166"/>
    </location>
</feature>
<name>A0AAV5DNX1_ELECO</name>
<reference evidence="4" key="1">
    <citation type="journal article" date="2018" name="DNA Res.">
        <title>Multiple hybrid de novo genome assembly of finger millet, an orphan allotetraploid crop.</title>
        <authorList>
            <person name="Hatakeyama M."/>
            <person name="Aluri S."/>
            <person name="Balachadran M.T."/>
            <person name="Sivarajan S.R."/>
            <person name="Patrignani A."/>
            <person name="Gruter S."/>
            <person name="Poveda L."/>
            <person name="Shimizu-Inatsugi R."/>
            <person name="Baeten J."/>
            <person name="Francoijs K.J."/>
            <person name="Nataraja K.N."/>
            <person name="Reddy Y.A.N."/>
            <person name="Phadnis S."/>
            <person name="Ravikumar R.L."/>
            <person name="Schlapbach R."/>
            <person name="Sreeman S.M."/>
            <person name="Shimizu K.K."/>
        </authorList>
    </citation>
    <scope>NUCLEOTIDE SEQUENCE</scope>
</reference>
<evidence type="ECO:0000259" key="2">
    <source>
        <dbReference type="Pfam" id="PF21359"/>
    </source>
</evidence>
<dbReference type="Pfam" id="PF21359">
    <property type="entry name" value="zf_topless"/>
    <property type="match status" value="1"/>
</dbReference>
<dbReference type="InterPro" id="IPR036322">
    <property type="entry name" value="WD40_repeat_dom_sf"/>
</dbReference>
<dbReference type="InterPro" id="IPR015943">
    <property type="entry name" value="WD40/YVTN_repeat-like_dom_sf"/>
</dbReference>
<protein>
    <submittedName>
        <fullName evidence="4">Uncharacterized protein</fullName>
    </submittedName>
</protein>
<dbReference type="EMBL" id="BQKI01000023">
    <property type="protein sequence ID" value="GJN12369.1"/>
    <property type="molecule type" value="Genomic_DNA"/>
</dbReference>
<dbReference type="SMART" id="SM00320">
    <property type="entry name" value="WD40"/>
    <property type="match status" value="4"/>
</dbReference>